<proteinExistence type="predicted"/>
<evidence type="ECO:0000313" key="5">
    <source>
        <dbReference type="Proteomes" id="UP000641137"/>
    </source>
</evidence>
<sequence length="345" mass="37298">MSKRSFQTRLRNLCLLAIIALCIPLIAGFFGRVHPAFDSLAHFRAHLAALIALCSLPLVLGSMWHHAALGLSLALASFLTLVPLQTLLQNPSRDAHASLSESGPLYRLLQLNLRFDNPDPTRVLSLIGRENPDIIIFQEVSEQVSMLPERLKHLYSHQIKCPDISAVGSVAILSRRPFLTQPLCEKSGRLAIVTVDLNGQPVQVAGVHLGWPWPFEQPEEVASLEPVFAALADDALVAGDFNAAGWSNTVRRIALAGGLTRGSHTSPTWLHHSLPKVLRPIVGLPLDHALSKGAVQIVNIRSGEDAGSDHTPLLIDFAIGREPSLAEGSTVVETHEKPATSRVAG</sequence>
<protein>
    <submittedName>
        <fullName evidence="4">Endonuclease/exonuclease/phosphatase</fullName>
    </submittedName>
</protein>
<keyword evidence="4" id="KW-0255">Endonuclease</keyword>
<evidence type="ECO:0000256" key="1">
    <source>
        <dbReference type="SAM" id="MobiDB-lite"/>
    </source>
</evidence>
<dbReference type="Gene3D" id="3.60.10.10">
    <property type="entry name" value="Endonuclease/exonuclease/phosphatase"/>
    <property type="match status" value="1"/>
</dbReference>
<dbReference type="SUPFAM" id="SSF56219">
    <property type="entry name" value="DNase I-like"/>
    <property type="match status" value="1"/>
</dbReference>
<feature type="transmembrane region" description="Helical" evidence="2">
    <location>
        <begin position="67"/>
        <end position="88"/>
    </location>
</feature>
<accession>A0A8J3DGX0</accession>
<feature type="domain" description="Endonuclease/exonuclease/phosphatase" evidence="3">
    <location>
        <begin position="109"/>
        <end position="310"/>
    </location>
</feature>
<evidence type="ECO:0000313" key="4">
    <source>
        <dbReference type="EMBL" id="GHC69202.1"/>
    </source>
</evidence>
<evidence type="ECO:0000256" key="2">
    <source>
        <dbReference type="SAM" id="Phobius"/>
    </source>
</evidence>
<dbReference type="GO" id="GO:0004519">
    <property type="term" value="F:endonuclease activity"/>
    <property type="evidence" value="ECO:0007669"/>
    <property type="project" value="UniProtKB-KW"/>
</dbReference>
<reference evidence="4" key="1">
    <citation type="journal article" date="2014" name="Int. J. Syst. Evol. Microbiol.">
        <title>Complete genome sequence of Corynebacterium casei LMG S-19264T (=DSM 44701T), isolated from a smear-ripened cheese.</title>
        <authorList>
            <consortium name="US DOE Joint Genome Institute (JGI-PGF)"/>
            <person name="Walter F."/>
            <person name="Albersmeier A."/>
            <person name="Kalinowski J."/>
            <person name="Ruckert C."/>
        </authorList>
    </citation>
    <scope>NUCLEOTIDE SEQUENCE</scope>
    <source>
        <strain evidence="4">KCTC 42097</strain>
    </source>
</reference>
<dbReference type="AlphaFoldDB" id="A0A8J3DGX0"/>
<dbReference type="Pfam" id="PF03372">
    <property type="entry name" value="Exo_endo_phos"/>
    <property type="match status" value="1"/>
</dbReference>
<keyword evidence="2" id="KW-0812">Transmembrane</keyword>
<reference evidence="4" key="2">
    <citation type="submission" date="2020-09" db="EMBL/GenBank/DDBJ databases">
        <authorList>
            <person name="Sun Q."/>
            <person name="Kim S."/>
        </authorList>
    </citation>
    <scope>NUCLEOTIDE SEQUENCE</scope>
    <source>
        <strain evidence="4">KCTC 42097</strain>
    </source>
</reference>
<feature type="transmembrane region" description="Helical" evidence="2">
    <location>
        <begin position="43"/>
        <end position="60"/>
    </location>
</feature>
<gene>
    <name evidence="4" type="ORF">GCM10010136_14740</name>
</gene>
<keyword evidence="4" id="KW-0378">Hydrolase</keyword>
<dbReference type="EMBL" id="BMZO01000004">
    <property type="protein sequence ID" value="GHC69202.1"/>
    <property type="molecule type" value="Genomic_DNA"/>
</dbReference>
<dbReference type="RefSeq" id="WP_189489350.1">
    <property type="nucleotide sequence ID" value="NZ_BMZO01000004.1"/>
</dbReference>
<evidence type="ECO:0000259" key="3">
    <source>
        <dbReference type="Pfam" id="PF03372"/>
    </source>
</evidence>
<keyword evidence="2" id="KW-1133">Transmembrane helix</keyword>
<feature type="transmembrane region" description="Helical" evidence="2">
    <location>
        <begin position="12"/>
        <end position="31"/>
    </location>
</feature>
<feature type="region of interest" description="Disordered" evidence="1">
    <location>
        <begin position="326"/>
        <end position="345"/>
    </location>
</feature>
<keyword evidence="2" id="KW-0472">Membrane</keyword>
<comment type="caution">
    <text evidence="4">The sequence shown here is derived from an EMBL/GenBank/DDBJ whole genome shotgun (WGS) entry which is preliminary data.</text>
</comment>
<keyword evidence="4" id="KW-0540">Nuclease</keyword>
<organism evidence="4 5">
    <name type="scientific">Limoniibacter endophyticus</name>
    <dbReference type="NCBI Taxonomy" id="1565040"/>
    <lineage>
        <taxon>Bacteria</taxon>
        <taxon>Pseudomonadati</taxon>
        <taxon>Pseudomonadota</taxon>
        <taxon>Alphaproteobacteria</taxon>
        <taxon>Hyphomicrobiales</taxon>
        <taxon>Bartonellaceae</taxon>
        <taxon>Limoniibacter</taxon>
    </lineage>
</organism>
<dbReference type="InterPro" id="IPR036691">
    <property type="entry name" value="Endo/exonu/phosph_ase_sf"/>
</dbReference>
<keyword evidence="5" id="KW-1185">Reference proteome</keyword>
<dbReference type="InterPro" id="IPR005135">
    <property type="entry name" value="Endo/exonuclease/phosphatase"/>
</dbReference>
<dbReference type="Proteomes" id="UP000641137">
    <property type="component" value="Unassembled WGS sequence"/>
</dbReference>
<name>A0A8J3DGX0_9HYPH</name>